<name>A0A2N8UBG9_9BASI</name>
<gene>
    <name evidence="2" type="ORF">SRS1_13212</name>
</gene>
<proteinExistence type="predicted"/>
<sequence length="330" mass="35502">MSAATRSLASSGRGLARTRPVRIATRASVQPARMFTSTSLQRSTTQSSSETSTSSKGRSTHPNAATQLLLDTIPAIPQYGFTKDAYLSSSTPADRLTRERIAQTLFPGLASTFDARLFAAWNNVCDLAVVHSLSPDSVLESLKSGQPVGGSESKPVRMQSSMSENAERTALAKVAAVIEERLRLSWSVRHHLTHGITALCTHSPTTSYLHSIFPHATVLPNLPNPLPLLDVSSGFVSLVLTQAETGWIDPDTPQWYAVRARLTVAYTAATLHAASSSVLHFQDTQRLFQRVVKGRENGVAATAADVAGRAGEWTRWGGRGWLGVSRSLGL</sequence>
<evidence type="ECO:0000313" key="2">
    <source>
        <dbReference type="EMBL" id="SJX62365.1"/>
    </source>
</evidence>
<dbReference type="Proteomes" id="UP000239563">
    <property type="component" value="Chromosome IV"/>
</dbReference>
<protein>
    <recommendedName>
        <fullName evidence="4">COQ9 domain-containing protein</fullName>
    </recommendedName>
</protein>
<reference evidence="2 3" key="1">
    <citation type="submission" date="2017-02" db="EMBL/GenBank/DDBJ databases">
        <authorList>
            <person name="Peterson S.W."/>
        </authorList>
    </citation>
    <scope>NUCLEOTIDE SEQUENCE [LARGE SCALE GENOMIC DNA]</scope>
    <source>
        <strain evidence="2 3">SRS1_H2-8</strain>
    </source>
</reference>
<dbReference type="AlphaFoldDB" id="A0A2N8UBG9"/>
<dbReference type="EMBL" id="LT795057">
    <property type="protein sequence ID" value="SJX62365.1"/>
    <property type="molecule type" value="Genomic_DNA"/>
</dbReference>
<feature type="region of interest" description="Disordered" evidence="1">
    <location>
        <begin position="1"/>
        <end position="62"/>
    </location>
</feature>
<feature type="compositionally biased region" description="Polar residues" evidence="1">
    <location>
        <begin position="1"/>
        <end position="10"/>
    </location>
</feature>
<organism evidence="2 3">
    <name type="scientific">Sporisorium reilianum f. sp. reilianum</name>
    <dbReference type="NCBI Taxonomy" id="72559"/>
    <lineage>
        <taxon>Eukaryota</taxon>
        <taxon>Fungi</taxon>
        <taxon>Dikarya</taxon>
        <taxon>Basidiomycota</taxon>
        <taxon>Ustilaginomycotina</taxon>
        <taxon>Ustilaginomycetes</taxon>
        <taxon>Ustilaginales</taxon>
        <taxon>Ustilaginaceae</taxon>
        <taxon>Sporisorium</taxon>
    </lineage>
</organism>
<evidence type="ECO:0008006" key="4">
    <source>
        <dbReference type="Google" id="ProtNLM"/>
    </source>
</evidence>
<evidence type="ECO:0000256" key="1">
    <source>
        <dbReference type="SAM" id="MobiDB-lite"/>
    </source>
</evidence>
<feature type="compositionally biased region" description="Low complexity" evidence="1">
    <location>
        <begin position="36"/>
        <end position="57"/>
    </location>
</feature>
<evidence type="ECO:0000313" key="3">
    <source>
        <dbReference type="Proteomes" id="UP000239563"/>
    </source>
</evidence>
<accession>A0A2N8UBG9</accession>